<dbReference type="InterPro" id="IPR011333">
    <property type="entry name" value="SKP1/BTB/POZ_sf"/>
</dbReference>
<evidence type="ECO:0000256" key="5">
    <source>
        <dbReference type="ARBA" id="ARBA00022833"/>
    </source>
</evidence>
<dbReference type="SUPFAM" id="SSF57667">
    <property type="entry name" value="beta-beta-alpha zinc fingers"/>
    <property type="match status" value="3"/>
</dbReference>
<reference evidence="14 15" key="2">
    <citation type="submission" date="2019-01" db="EMBL/GenBank/DDBJ databases">
        <title>The decoding of complex shrimp genome reveals the adaptation for benthos swimmer, frequently molting mechanism and breeding impact on genome.</title>
        <authorList>
            <person name="Sun Y."/>
            <person name="Gao Y."/>
            <person name="Yu Y."/>
        </authorList>
    </citation>
    <scope>NUCLEOTIDE SEQUENCE [LARGE SCALE GENOMIC DNA]</scope>
    <source>
        <tissue evidence="14">Muscle</tissue>
    </source>
</reference>
<dbReference type="GO" id="GO:0000981">
    <property type="term" value="F:DNA-binding transcription factor activity, RNA polymerase II-specific"/>
    <property type="evidence" value="ECO:0007669"/>
    <property type="project" value="TreeGrafter"/>
</dbReference>
<dbReference type="GO" id="GO:0008270">
    <property type="term" value="F:zinc ion binding"/>
    <property type="evidence" value="ECO:0007669"/>
    <property type="project" value="UniProtKB-KW"/>
</dbReference>
<organism evidence="14 15">
    <name type="scientific">Penaeus vannamei</name>
    <name type="common">Whiteleg shrimp</name>
    <name type="synonym">Litopenaeus vannamei</name>
    <dbReference type="NCBI Taxonomy" id="6689"/>
    <lineage>
        <taxon>Eukaryota</taxon>
        <taxon>Metazoa</taxon>
        <taxon>Ecdysozoa</taxon>
        <taxon>Arthropoda</taxon>
        <taxon>Crustacea</taxon>
        <taxon>Multicrustacea</taxon>
        <taxon>Malacostraca</taxon>
        <taxon>Eumalacostraca</taxon>
        <taxon>Eucarida</taxon>
        <taxon>Decapoda</taxon>
        <taxon>Dendrobranchiata</taxon>
        <taxon>Penaeoidea</taxon>
        <taxon>Penaeidae</taxon>
        <taxon>Penaeus</taxon>
    </lineage>
</organism>
<keyword evidence="5" id="KW-0862">Zinc</keyword>
<keyword evidence="15" id="KW-1185">Reference proteome</keyword>
<reference evidence="14 15" key="1">
    <citation type="submission" date="2018-04" db="EMBL/GenBank/DDBJ databases">
        <authorList>
            <person name="Zhang X."/>
            <person name="Yuan J."/>
            <person name="Li F."/>
            <person name="Xiang J."/>
        </authorList>
    </citation>
    <scope>NUCLEOTIDE SEQUENCE [LARGE SCALE GENOMIC DNA]</scope>
    <source>
        <tissue evidence="14">Muscle</tissue>
    </source>
</reference>
<dbReference type="PROSITE" id="PS50157">
    <property type="entry name" value="ZINC_FINGER_C2H2_2"/>
    <property type="match status" value="4"/>
</dbReference>
<dbReference type="PANTHER" id="PTHR24394">
    <property type="entry name" value="ZINC FINGER PROTEIN"/>
    <property type="match status" value="1"/>
</dbReference>
<evidence type="ECO:0000256" key="9">
    <source>
        <dbReference type="ARBA" id="ARBA00023242"/>
    </source>
</evidence>
<dbReference type="Gene3D" id="3.30.710.10">
    <property type="entry name" value="Potassium Channel Kv1.1, Chain A"/>
    <property type="match status" value="1"/>
</dbReference>
<dbReference type="FunFam" id="3.30.160.60:FF:000446">
    <property type="entry name" value="Zinc finger protein"/>
    <property type="match status" value="1"/>
</dbReference>
<feature type="compositionally biased region" description="Polar residues" evidence="11">
    <location>
        <begin position="166"/>
        <end position="176"/>
    </location>
</feature>
<dbReference type="CDD" id="cd18186">
    <property type="entry name" value="BTB_POZ_ZBTB_KLHL-like"/>
    <property type="match status" value="1"/>
</dbReference>
<dbReference type="GO" id="GO:0003677">
    <property type="term" value="F:DNA binding"/>
    <property type="evidence" value="ECO:0007669"/>
    <property type="project" value="UniProtKB-KW"/>
</dbReference>
<evidence type="ECO:0000256" key="8">
    <source>
        <dbReference type="ARBA" id="ARBA00023163"/>
    </source>
</evidence>
<dbReference type="GO" id="GO:0005634">
    <property type="term" value="C:nucleus"/>
    <property type="evidence" value="ECO:0007669"/>
    <property type="project" value="UniProtKB-SubCell"/>
</dbReference>
<dbReference type="SUPFAM" id="SSF54695">
    <property type="entry name" value="POZ domain"/>
    <property type="match status" value="1"/>
</dbReference>
<dbReference type="OrthoDB" id="6382221at2759"/>
<proteinExistence type="predicted"/>
<keyword evidence="4 10" id="KW-0863">Zinc-finger</keyword>
<dbReference type="PANTHER" id="PTHR24394:SF29">
    <property type="entry name" value="MYONEURIN"/>
    <property type="match status" value="1"/>
</dbReference>
<dbReference type="AlphaFoldDB" id="A0A3R7M4T4"/>
<evidence type="ECO:0000313" key="15">
    <source>
        <dbReference type="Proteomes" id="UP000283509"/>
    </source>
</evidence>
<feature type="domain" description="C2H2-type" evidence="13">
    <location>
        <begin position="356"/>
        <end position="380"/>
    </location>
</feature>
<dbReference type="SMART" id="SM00355">
    <property type="entry name" value="ZnF_C2H2"/>
    <property type="match status" value="8"/>
</dbReference>
<dbReference type="InterPro" id="IPR036236">
    <property type="entry name" value="Znf_C2H2_sf"/>
</dbReference>
<dbReference type="Pfam" id="PF00096">
    <property type="entry name" value="zf-C2H2"/>
    <property type="match status" value="2"/>
</dbReference>
<dbReference type="EMBL" id="QCYY01002835">
    <property type="protein sequence ID" value="ROT67188.1"/>
    <property type="molecule type" value="Genomic_DNA"/>
</dbReference>
<keyword evidence="8" id="KW-0804">Transcription</keyword>
<dbReference type="PROSITE" id="PS50097">
    <property type="entry name" value="BTB"/>
    <property type="match status" value="1"/>
</dbReference>
<feature type="domain" description="BTB" evidence="12">
    <location>
        <begin position="24"/>
        <end position="111"/>
    </location>
</feature>
<dbReference type="Pfam" id="PF00651">
    <property type="entry name" value="BTB"/>
    <property type="match status" value="1"/>
</dbReference>
<dbReference type="Gene3D" id="3.30.160.60">
    <property type="entry name" value="Classic Zinc Finger"/>
    <property type="match status" value="4"/>
</dbReference>
<protein>
    <submittedName>
        <fullName evidence="14">Myoneurin</fullName>
    </submittedName>
</protein>
<keyword evidence="6" id="KW-0805">Transcription regulation</keyword>
<evidence type="ECO:0000256" key="6">
    <source>
        <dbReference type="ARBA" id="ARBA00023015"/>
    </source>
</evidence>
<accession>A0A3R7M4T4</accession>
<feature type="domain" description="C2H2-type" evidence="13">
    <location>
        <begin position="411"/>
        <end position="438"/>
    </location>
</feature>
<dbReference type="PROSITE" id="PS00028">
    <property type="entry name" value="ZINC_FINGER_C2H2_1"/>
    <property type="match status" value="4"/>
</dbReference>
<evidence type="ECO:0000256" key="3">
    <source>
        <dbReference type="ARBA" id="ARBA00022737"/>
    </source>
</evidence>
<comment type="caution">
    <text evidence="14">The sequence shown here is derived from an EMBL/GenBank/DDBJ whole genome shotgun (WGS) entry which is preliminary data.</text>
</comment>
<feature type="domain" description="C2H2-type" evidence="13">
    <location>
        <begin position="439"/>
        <end position="462"/>
    </location>
</feature>
<evidence type="ECO:0000256" key="11">
    <source>
        <dbReference type="SAM" id="MobiDB-lite"/>
    </source>
</evidence>
<evidence type="ECO:0000256" key="7">
    <source>
        <dbReference type="ARBA" id="ARBA00023125"/>
    </source>
</evidence>
<keyword evidence="3" id="KW-0677">Repeat</keyword>
<feature type="domain" description="C2H2-type" evidence="13">
    <location>
        <begin position="524"/>
        <end position="551"/>
    </location>
</feature>
<keyword evidence="7" id="KW-0238">DNA-binding</keyword>
<evidence type="ECO:0000259" key="12">
    <source>
        <dbReference type="PROSITE" id="PS50097"/>
    </source>
</evidence>
<evidence type="ECO:0000256" key="2">
    <source>
        <dbReference type="ARBA" id="ARBA00022723"/>
    </source>
</evidence>
<dbReference type="Proteomes" id="UP000283509">
    <property type="component" value="Unassembled WGS sequence"/>
</dbReference>
<dbReference type="InterPro" id="IPR013087">
    <property type="entry name" value="Znf_C2H2_type"/>
</dbReference>
<feature type="region of interest" description="Disordered" evidence="11">
    <location>
        <begin position="141"/>
        <end position="176"/>
    </location>
</feature>
<evidence type="ECO:0000256" key="4">
    <source>
        <dbReference type="ARBA" id="ARBA00022771"/>
    </source>
</evidence>
<gene>
    <name evidence="14" type="ORF">C7M84_014748</name>
</gene>
<sequence length="871" mass="96395">MLMLQCDTNVTKNLQWLRGRSELCDVVVIDGDGQQNPAHSCVLAVHSTVIAAVLQGRLAASRDWSVMRPLVISIDDVSLKNSTTGQDAAPGINVMEALVRLLYGEKVSISPSHLTVLIQYAEMLGLSHQILDCLHSKVPFSNEETPSTDKGRVRKKHSRKPILEGNKNTGKTTESMVQDKREECITGPPVPESKPVLEQEKQTKFQVTDSFEEKSDADSSMLDLSILCSDVQGLNSEINSSWTLVQCQDQNTSQPSITELQGHESVSGFEEEASLERLGGTTNESTMEDLTSKLEFTNQASEMEGEGSSCTVNEGRNDMLSVVVNAEQQQNICSGETQKLLQKKKQQKQRSVGRGLICTVCGSAFQRCGDLVKHVQNMQHFTVECPLCFVQVRDLEDQRLHFALHDQELPFFCMYCDLRFRTRAALTMHMPKHSTSKPFVCSDCGRGFKWRHALQAHLYTHSPTIRLLCDICGFSSKYVSSFKAHLLQHSGRAFPCPHPGCSFTSKRKTHLNDHLATHSKTRVHQCEVCGHSFSHAKNLRRHMRLHAPASNLLTCLAVSKLQCNFRTTRPDKLHDHLAKKHNLSRHALSSSDSLVKLINTSSSLTNNESNGIQKQPPEMPNLNNLASAETASYSLVQESSEDMPVMDKLPPKSLDTDNITGMVEEHVGYQTANQTGKSSMEGHAGIATPQDNFSVLVNSPDIDLPDIQTLENHSNQAEKQENVTSITDEFPPGFLVEHNILLNKADTANVASSQHLGTDNISGIQNNLVQETDDKMQLSVHQSSLQEEGNLQLVAGTHVQAMSYSQHCAFARTEDVVLEDNVTVGEMSSSSSGHGSNLLLDEEESQKKNAKQEQCMESLNILDFMLDNVTG</sequence>
<name>A0A3R7M4T4_PENVA</name>
<evidence type="ECO:0000259" key="13">
    <source>
        <dbReference type="PROSITE" id="PS50157"/>
    </source>
</evidence>
<evidence type="ECO:0000256" key="1">
    <source>
        <dbReference type="ARBA" id="ARBA00004123"/>
    </source>
</evidence>
<comment type="subcellular location">
    <subcellularLocation>
        <location evidence="1">Nucleus</location>
    </subcellularLocation>
</comment>
<dbReference type="InterPro" id="IPR000210">
    <property type="entry name" value="BTB/POZ_dom"/>
</dbReference>
<evidence type="ECO:0000313" key="14">
    <source>
        <dbReference type="EMBL" id="ROT67188.1"/>
    </source>
</evidence>
<keyword evidence="2" id="KW-0479">Metal-binding</keyword>
<keyword evidence="9" id="KW-0539">Nucleus</keyword>
<dbReference type="FunFam" id="3.30.160.60:FF:000322">
    <property type="entry name" value="GDNF-inducible zinc finger protein 1"/>
    <property type="match status" value="1"/>
</dbReference>
<evidence type="ECO:0000256" key="10">
    <source>
        <dbReference type="PROSITE-ProRule" id="PRU00042"/>
    </source>
</evidence>